<sequence>MNVETIQDIDIKGKNVFEKREKNKSNGVGKSICFYEDFIKLREKILLKEKEILEKRNKCLSKNDDNCYVGNKNKVIYRTFDEFYKYKKSCEENEHKRQKEALHLLNKRNKNNNKQIIESIRNNEKYSYIKFKKERQGTVKYLKEYFQKMQEDNLKKKKKNDVLNKLERKPYMIKKDVTKGMVYRKKEKDDDIINGDIINDDIINDDIINDDIINGDIINDDIINDDIINDDIINGDIINGDIINGDITNDDIINGDIINGDIINGDIINDDITNDDITNDNITNDNITNDNTPNDYITNDNTPNDYITNYLSIDNSENLQFDNMNEKEIKLLQELINDMKKNCKNDEDYISNVIEDLYNNNQIYIIDKIYNILKNVDKEILQESKLNAINYDASHLFLNNKEMLMNGDILQKNKKVPSMENIDINNMDNCKNQNESIQKINDYKRTKKNQAQEILDNMNEYMYYNKCNNYVNCNSDFHEVLWEKQNDDNNKKNDDDNNKKNDNDNNKKNDDDNNKKNDDNYNEYILTLNNKEDVNINNENNSKLFVEDDNLENNKNGDYGDKDINITKKKNSKLIKKFKQKSNKNIKDANYTNKFDWFYNTMNDIYKEQIVNNQQEDINSNLYEESKDIFSDEDSEKNDMFLWLKNKDIENVLCEKRATMDENY</sequence>
<feature type="region of interest" description="Disordered" evidence="1">
    <location>
        <begin position="486"/>
        <end position="520"/>
    </location>
</feature>
<name>A0A0L1I4V4_PLAFA</name>
<protein>
    <submittedName>
        <fullName evidence="2">CCAAT-box DNA binding protein subunit B</fullName>
    </submittedName>
</protein>
<evidence type="ECO:0000256" key="1">
    <source>
        <dbReference type="SAM" id="MobiDB-lite"/>
    </source>
</evidence>
<dbReference type="EMBL" id="GG664987">
    <property type="protein sequence ID" value="KNG74457.1"/>
    <property type="molecule type" value="Genomic_DNA"/>
</dbReference>
<evidence type="ECO:0000313" key="3">
    <source>
        <dbReference type="Proteomes" id="UP000054562"/>
    </source>
</evidence>
<reference evidence="3" key="1">
    <citation type="submission" date="2015-07" db="EMBL/GenBank/DDBJ databases">
        <title>Annotation of Plasmodium falciparum IGH-CR14.</title>
        <authorList>
            <consortium name="The Broad Institute Genome Sequencing Platform"/>
            <person name="Volkman S.K."/>
            <person name="Neafsey D.E."/>
            <person name="Dash A.P."/>
            <person name="Chitnis C.E."/>
            <person name="Hartl D.L."/>
            <person name="Young S.K."/>
            <person name="Zeng Q."/>
            <person name="Koehrsen M."/>
            <person name="Alvarado L."/>
            <person name="Berlin A."/>
            <person name="Borenstein D."/>
            <person name="Chapman S.B."/>
            <person name="Chen Z."/>
            <person name="Engels R."/>
            <person name="Freedman E."/>
            <person name="Gellesch M."/>
            <person name="Goldberg J."/>
            <person name="Griggs A."/>
            <person name="Gujja S."/>
            <person name="Heilman E.R."/>
            <person name="Heiman D.I."/>
            <person name="Howarth C."/>
            <person name="Jen D."/>
            <person name="Larson L."/>
            <person name="Mehta T."/>
            <person name="Neiman D."/>
            <person name="Park D."/>
            <person name="Pearson M."/>
            <person name="Roberts A."/>
            <person name="Saif S."/>
            <person name="Shea T."/>
            <person name="Shenoy N."/>
            <person name="Sisk P."/>
            <person name="Stolte C."/>
            <person name="Sykes S."/>
            <person name="Walk T."/>
            <person name="White J."/>
            <person name="Yandava C."/>
            <person name="Haas B."/>
            <person name="Henn M.R."/>
            <person name="Nusbaum C."/>
            <person name="Birren B."/>
        </authorList>
    </citation>
    <scope>NUCLEOTIDE SEQUENCE [LARGE SCALE GENOMIC DNA]</scope>
    <source>
        <strain evidence="3">IGH-CR14</strain>
    </source>
</reference>
<dbReference type="OrthoDB" id="378706at2759"/>
<dbReference type="AlphaFoldDB" id="A0A0L1I4V4"/>
<gene>
    <name evidence="2" type="ORF">PFMG_00374</name>
</gene>
<dbReference type="Proteomes" id="UP000054562">
    <property type="component" value="Unassembled WGS sequence"/>
</dbReference>
<organism evidence="2 3">
    <name type="scientific">Plasmodium falciparum IGH-CR14</name>
    <dbReference type="NCBI Taxonomy" id="580059"/>
    <lineage>
        <taxon>Eukaryota</taxon>
        <taxon>Sar</taxon>
        <taxon>Alveolata</taxon>
        <taxon>Apicomplexa</taxon>
        <taxon>Aconoidasida</taxon>
        <taxon>Haemosporida</taxon>
        <taxon>Plasmodiidae</taxon>
        <taxon>Plasmodium</taxon>
        <taxon>Plasmodium (Laverania)</taxon>
    </lineage>
</organism>
<proteinExistence type="predicted"/>
<feature type="compositionally biased region" description="Basic and acidic residues" evidence="1">
    <location>
        <begin position="486"/>
        <end position="519"/>
    </location>
</feature>
<accession>A0A0L1I4V4</accession>
<reference evidence="3" key="2">
    <citation type="submission" date="2015-07" db="EMBL/GenBank/DDBJ databases">
        <title>The genome sequence of Plasmodium falciparum IGH-CR14.</title>
        <authorList>
            <consortium name="The Broad Institute Genome Sequencing Platform"/>
            <person name="Volkman S.K."/>
            <person name="Neafsey D.E."/>
            <person name="Dash A.P."/>
            <person name="Chitnis C.E."/>
            <person name="Hartl D.L."/>
            <person name="Young S.K."/>
            <person name="Kodira C.D."/>
            <person name="Zeng Q."/>
            <person name="Koehrsen M."/>
            <person name="Godfrey P."/>
            <person name="Alvarado L."/>
            <person name="Berlin A."/>
            <person name="Borenstein D."/>
            <person name="Chen Z."/>
            <person name="Engels R."/>
            <person name="Freedman E."/>
            <person name="Gellesch M."/>
            <person name="Goldberg J."/>
            <person name="Griggs A."/>
            <person name="Gujja S."/>
            <person name="Heiman D."/>
            <person name="Hepburn T."/>
            <person name="Howarth C."/>
            <person name="Jen D."/>
            <person name="Larson L."/>
            <person name="Lewis B."/>
            <person name="Mehta T."/>
            <person name="Park D."/>
            <person name="Pearson M."/>
            <person name="Roberts A."/>
            <person name="Saif S."/>
            <person name="Shea T."/>
            <person name="Shenoy N."/>
            <person name="Sisk P."/>
            <person name="Stolte C."/>
            <person name="Sykes S."/>
            <person name="Walk T."/>
            <person name="White J."/>
            <person name="Yandava C."/>
            <person name="Wirth D.F."/>
            <person name="Nusbaum C."/>
            <person name="Birren B."/>
        </authorList>
    </citation>
    <scope>NUCLEOTIDE SEQUENCE [LARGE SCALE GENOMIC DNA]</scope>
    <source>
        <strain evidence="3">IGH-CR14</strain>
    </source>
</reference>
<evidence type="ECO:0000313" key="2">
    <source>
        <dbReference type="EMBL" id="KNG74457.1"/>
    </source>
</evidence>